<dbReference type="Gene3D" id="1.10.1220.10">
    <property type="entry name" value="Met repressor-like"/>
    <property type="match status" value="1"/>
</dbReference>
<sequence>MTGTDNSSSELKAVTVYLDRDMQRKFRKASVDVDRSMSSILGDLVARWLDAYNKGETLTLQTGESDDTVELTTAQITQLRQTQELLHKTLSILDEHED</sequence>
<proteinExistence type="predicted"/>
<reference evidence="1 2" key="1">
    <citation type="submission" date="2020-10" db="EMBL/GenBank/DDBJ databases">
        <title>Novel species in genus Corynebacterium.</title>
        <authorList>
            <person name="Zhang G."/>
        </authorList>
    </citation>
    <scope>NUCLEOTIDE SEQUENCE [LARGE SCALE GENOMIC DNA]</scope>
    <source>
        <strain evidence="1 2">DSM 45110</strain>
    </source>
</reference>
<dbReference type="EMBL" id="JADKMY010000004">
    <property type="protein sequence ID" value="MBF4554360.1"/>
    <property type="molecule type" value="Genomic_DNA"/>
</dbReference>
<dbReference type="SUPFAM" id="SSF47598">
    <property type="entry name" value="Ribbon-helix-helix"/>
    <property type="match status" value="1"/>
</dbReference>
<protein>
    <submittedName>
        <fullName evidence="1">Uncharacterized protein</fullName>
    </submittedName>
</protein>
<comment type="caution">
    <text evidence="1">The sequence shown here is derived from an EMBL/GenBank/DDBJ whole genome shotgun (WGS) entry which is preliminary data.</text>
</comment>
<dbReference type="Proteomes" id="UP000635902">
    <property type="component" value="Unassembled WGS sequence"/>
</dbReference>
<dbReference type="InterPro" id="IPR010985">
    <property type="entry name" value="Ribbon_hlx_hlx"/>
</dbReference>
<evidence type="ECO:0000313" key="2">
    <source>
        <dbReference type="Proteomes" id="UP000635902"/>
    </source>
</evidence>
<dbReference type="RefSeq" id="WP_194557269.1">
    <property type="nucleotide sequence ID" value="NZ_JADKMY010000004.1"/>
</dbReference>
<gene>
    <name evidence="1" type="ORF">IRY30_09790</name>
</gene>
<organism evidence="1 2">
    <name type="scientific">Corynebacterium suicordis DSM 45110</name>
    <dbReference type="NCBI Taxonomy" id="1121369"/>
    <lineage>
        <taxon>Bacteria</taxon>
        <taxon>Bacillati</taxon>
        <taxon>Actinomycetota</taxon>
        <taxon>Actinomycetes</taxon>
        <taxon>Mycobacteriales</taxon>
        <taxon>Corynebacteriaceae</taxon>
        <taxon>Corynebacterium</taxon>
    </lineage>
</organism>
<evidence type="ECO:0000313" key="1">
    <source>
        <dbReference type="EMBL" id="MBF4554360.1"/>
    </source>
</evidence>
<accession>A0ABR9ZLQ1</accession>
<dbReference type="InterPro" id="IPR013321">
    <property type="entry name" value="Arc_rbn_hlx_hlx"/>
</dbReference>
<name>A0ABR9ZLQ1_9CORY</name>
<keyword evidence="2" id="KW-1185">Reference proteome</keyword>